<keyword evidence="4 6" id="KW-0326">Glycosidase</keyword>
<name>A0A6A6D2B2_ZASCE</name>
<dbReference type="RefSeq" id="XP_033673419.1">
    <property type="nucleotide sequence ID" value="XM_033804204.1"/>
</dbReference>
<feature type="site" description="Important for catalytic activity, responsible for pKa modulation of the active site Glu and correct orientation of both the proton donor and substrate" evidence="5">
    <location>
        <position position="135"/>
    </location>
</feature>
<evidence type="ECO:0000313" key="7">
    <source>
        <dbReference type="EMBL" id="KAF2172530.1"/>
    </source>
</evidence>
<keyword evidence="2 6" id="KW-0378">Hydrolase</keyword>
<dbReference type="SUPFAM" id="SSF75005">
    <property type="entry name" value="Arabinanase/levansucrase/invertase"/>
    <property type="match status" value="1"/>
</dbReference>
<dbReference type="GO" id="GO:0005975">
    <property type="term" value="P:carbohydrate metabolic process"/>
    <property type="evidence" value="ECO:0007669"/>
    <property type="project" value="InterPro"/>
</dbReference>
<dbReference type="EMBL" id="ML993581">
    <property type="protein sequence ID" value="KAF2172530.1"/>
    <property type="molecule type" value="Genomic_DNA"/>
</dbReference>
<gene>
    <name evidence="7" type="ORF">M409DRAFT_17761</name>
</gene>
<evidence type="ECO:0000256" key="4">
    <source>
        <dbReference type="ARBA" id="ARBA00023295"/>
    </source>
</evidence>
<dbReference type="GO" id="GO:0004553">
    <property type="term" value="F:hydrolase activity, hydrolyzing O-glycosyl compounds"/>
    <property type="evidence" value="ECO:0007669"/>
    <property type="project" value="InterPro"/>
</dbReference>
<dbReference type="GeneID" id="54557476"/>
<comment type="similarity">
    <text evidence="1 6">Belongs to the glycosyl hydrolase 43 family.</text>
</comment>
<keyword evidence="3" id="KW-0119">Carbohydrate metabolism</keyword>
<protein>
    <submittedName>
        <fullName evidence="7">Glycoside hydrolase family 43 protein</fullName>
    </submittedName>
</protein>
<dbReference type="OrthoDB" id="5211809at2759"/>
<dbReference type="Gene3D" id="2.115.10.20">
    <property type="entry name" value="Glycosyl hydrolase domain, family 43"/>
    <property type="match status" value="1"/>
</dbReference>
<dbReference type="InterPro" id="IPR052176">
    <property type="entry name" value="Glycosyl_Hydrlase_43_Enz"/>
</dbReference>
<dbReference type="PANTHER" id="PTHR43772">
    <property type="entry name" value="ENDO-1,4-BETA-XYLANASE"/>
    <property type="match status" value="1"/>
</dbReference>
<dbReference type="InterPro" id="IPR006710">
    <property type="entry name" value="Glyco_hydro_43"/>
</dbReference>
<evidence type="ECO:0000256" key="5">
    <source>
        <dbReference type="PIRSR" id="PIRSR606710-2"/>
    </source>
</evidence>
<evidence type="ECO:0000313" key="8">
    <source>
        <dbReference type="Proteomes" id="UP000799537"/>
    </source>
</evidence>
<sequence>MTDSKTLVPEDFFADPSGRVFNDRLYIYPSHDRRTNIPDDDNGSQYDMADYHVLSMGEIGGEVTVHGKAFGVEDVPWAERQLWAPDCAFKHGKYYFYFPARDREGVFRIGVAVSDTPEGPFTPEREPIRGSFSIDPAVLVDDDGEAYLYFGGIWGGQLQCWRTGQFDPDAYSTMEASRDEDALMPKVAKLSQDMKSFESGVQDLIINDDIDGKPIRAGRHDRRFFEAAWMHKRGGKYYFSYSTGDTHYIVYAMGDSPMGPFTYAGRILEPVQGWTTHHSIVEFRGKWYLCYHDTSISGENNLRSAKIRELVYDDQGHIKLAQPQA</sequence>
<dbReference type="Proteomes" id="UP000799537">
    <property type="component" value="Unassembled WGS sequence"/>
</dbReference>
<dbReference type="CDD" id="cd18619">
    <property type="entry name" value="GH43_CoXyl43_like"/>
    <property type="match status" value="1"/>
</dbReference>
<evidence type="ECO:0000256" key="2">
    <source>
        <dbReference type="ARBA" id="ARBA00022801"/>
    </source>
</evidence>
<organism evidence="7 8">
    <name type="scientific">Zasmidium cellare ATCC 36951</name>
    <dbReference type="NCBI Taxonomy" id="1080233"/>
    <lineage>
        <taxon>Eukaryota</taxon>
        <taxon>Fungi</taxon>
        <taxon>Dikarya</taxon>
        <taxon>Ascomycota</taxon>
        <taxon>Pezizomycotina</taxon>
        <taxon>Dothideomycetes</taxon>
        <taxon>Dothideomycetidae</taxon>
        <taxon>Mycosphaerellales</taxon>
        <taxon>Mycosphaerellaceae</taxon>
        <taxon>Zasmidium</taxon>
    </lineage>
</organism>
<dbReference type="InterPro" id="IPR023296">
    <property type="entry name" value="Glyco_hydro_beta-prop_sf"/>
</dbReference>
<evidence type="ECO:0000256" key="6">
    <source>
        <dbReference type="RuleBase" id="RU361187"/>
    </source>
</evidence>
<evidence type="ECO:0000256" key="1">
    <source>
        <dbReference type="ARBA" id="ARBA00009865"/>
    </source>
</evidence>
<keyword evidence="8" id="KW-1185">Reference proteome</keyword>
<proteinExistence type="inferred from homology"/>
<accession>A0A6A6D2B2</accession>
<dbReference type="AlphaFoldDB" id="A0A6A6D2B2"/>
<evidence type="ECO:0000256" key="3">
    <source>
        <dbReference type="ARBA" id="ARBA00023277"/>
    </source>
</evidence>
<dbReference type="Pfam" id="PF04616">
    <property type="entry name" value="Glyco_hydro_43"/>
    <property type="match status" value="1"/>
</dbReference>
<reference evidence="7" key="1">
    <citation type="journal article" date="2020" name="Stud. Mycol.">
        <title>101 Dothideomycetes genomes: a test case for predicting lifestyles and emergence of pathogens.</title>
        <authorList>
            <person name="Haridas S."/>
            <person name="Albert R."/>
            <person name="Binder M."/>
            <person name="Bloem J."/>
            <person name="Labutti K."/>
            <person name="Salamov A."/>
            <person name="Andreopoulos B."/>
            <person name="Baker S."/>
            <person name="Barry K."/>
            <person name="Bills G."/>
            <person name="Bluhm B."/>
            <person name="Cannon C."/>
            <person name="Castanera R."/>
            <person name="Culley D."/>
            <person name="Daum C."/>
            <person name="Ezra D."/>
            <person name="Gonzalez J."/>
            <person name="Henrissat B."/>
            <person name="Kuo A."/>
            <person name="Liang C."/>
            <person name="Lipzen A."/>
            <person name="Lutzoni F."/>
            <person name="Magnuson J."/>
            <person name="Mondo S."/>
            <person name="Nolan M."/>
            <person name="Ohm R."/>
            <person name="Pangilinan J."/>
            <person name="Park H.-J."/>
            <person name="Ramirez L."/>
            <person name="Alfaro M."/>
            <person name="Sun H."/>
            <person name="Tritt A."/>
            <person name="Yoshinaga Y."/>
            <person name="Zwiers L.-H."/>
            <person name="Turgeon B."/>
            <person name="Goodwin S."/>
            <person name="Spatafora J."/>
            <person name="Crous P."/>
            <person name="Grigoriev I."/>
        </authorList>
    </citation>
    <scope>NUCLEOTIDE SEQUENCE</scope>
    <source>
        <strain evidence="7">ATCC 36951</strain>
    </source>
</reference>
<dbReference type="PANTHER" id="PTHR43772:SF2">
    <property type="entry name" value="PUTATIVE (AFU_ORTHOLOGUE AFUA_2G04480)-RELATED"/>
    <property type="match status" value="1"/>
</dbReference>